<reference evidence="3 4" key="1">
    <citation type="submission" date="2022-11" db="EMBL/GenBank/DDBJ databases">
        <title>Minimal conservation of predation-associated metabolite biosynthetic gene clusters underscores biosynthetic potential of Myxococcota including descriptions for ten novel species: Archangium lansinium sp. nov., Myxococcus landrumus sp. nov., Nannocystis bai.</title>
        <authorList>
            <person name="Ahearne A."/>
            <person name="Stevens C."/>
            <person name="Dowd S."/>
        </authorList>
    </citation>
    <scope>NUCLEOTIDE SEQUENCE [LARGE SCALE GENOMIC DNA]</scope>
    <source>
        <strain evidence="3 4">BB15-2</strain>
    </source>
</reference>
<feature type="signal peptide" evidence="1">
    <location>
        <begin position="1"/>
        <end position="23"/>
    </location>
</feature>
<feature type="domain" description="SecDF P1 head subdomain" evidence="2">
    <location>
        <begin position="138"/>
        <end position="208"/>
    </location>
</feature>
<dbReference type="Proteomes" id="UP001221686">
    <property type="component" value="Unassembled WGS sequence"/>
</dbReference>
<dbReference type="EMBL" id="JAQNDL010000003">
    <property type="protein sequence ID" value="MDC0722139.1"/>
    <property type="molecule type" value="Genomic_DNA"/>
</dbReference>
<dbReference type="Gene3D" id="3.30.1360.200">
    <property type="match status" value="1"/>
</dbReference>
<evidence type="ECO:0000256" key="1">
    <source>
        <dbReference type="SAM" id="SignalP"/>
    </source>
</evidence>
<dbReference type="Pfam" id="PF22599">
    <property type="entry name" value="SecDF_P1_head"/>
    <property type="match status" value="1"/>
</dbReference>
<accession>A0ABT5E9V2</accession>
<name>A0ABT5E9V2_9BACT</name>
<proteinExistence type="predicted"/>
<organism evidence="3 4">
    <name type="scientific">Nannocystis bainbridge</name>
    <dbReference type="NCBI Taxonomy" id="2995303"/>
    <lineage>
        <taxon>Bacteria</taxon>
        <taxon>Pseudomonadati</taxon>
        <taxon>Myxococcota</taxon>
        <taxon>Polyangia</taxon>
        <taxon>Nannocystales</taxon>
        <taxon>Nannocystaceae</taxon>
        <taxon>Nannocystis</taxon>
    </lineage>
</organism>
<evidence type="ECO:0000313" key="4">
    <source>
        <dbReference type="Proteomes" id="UP001221686"/>
    </source>
</evidence>
<dbReference type="RefSeq" id="WP_272090635.1">
    <property type="nucleotide sequence ID" value="NZ_JAQNDL010000003.1"/>
</dbReference>
<evidence type="ECO:0000259" key="2">
    <source>
        <dbReference type="Pfam" id="PF22599"/>
    </source>
</evidence>
<protein>
    <recommendedName>
        <fullName evidence="2">SecDF P1 head subdomain domain-containing protein</fullName>
    </recommendedName>
</protein>
<sequence>MLRSLIVLAFALAPAAFVPGCTATTPELELKRPLVLTPVDDPRGALQRVVAAVRADPQAGLDVGEVPLVGDGQGPAVHETFVTGPEKHVLEDYIRTHPELAPPAGHAFGYERLRDDGRTYWRMHCVEAGGLALRKLGSALLSQDAEGRQRIRVRLLSEDVGRLASLTAAQVGRRLAVVQDDEVLMAPVMREPLTGGELEITLGAVTTSAEARVMLDHLLGR</sequence>
<keyword evidence="1" id="KW-0732">Signal</keyword>
<comment type="caution">
    <text evidence="3">The sequence shown here is derived from an EMBL/GenBank/DDBJ whole genome shotgun (WGS) entry which is preliminary data.</text>
</comment>
<gene>
    <name evidence="3" type="ORF">POL25_34880</name>
</gene>
<dbReference type="InterPro" id="IPR054384">
    <property type="entry name" value="SecDF_P1_head"/>
</dbReference>
<evidence type="ECO:0000313" key="3">
    <source>
        <dbReference type="EMBL" id="MDC0722139.1"/>
    </source>
</evidence>
<feature type="chain" id="PRO_5047491423" description="SecDF P1 head subdomain domain-containing protein" evidence="1">
    <location>
        <begin position="24"/>
        <end position="221"/>
    </location>
</feature>
<keyword evidence="4" id="KW-1185">Reference proteome</keyword>